<accession>A0A0F7LCF6</accession>
<proteinExistence type="predicted"/>
<sequence length="77" mass="8205">MRWTSRPTPGTIRLASGVVKALMSRRMVYGLSRSHLTETSPTGKSAGATSAYHQVGKASGLPTINFTPPNESTSPPY</sequence>
<name>A0A0F7LCF6_9VIRU</name>
<dbReference type="EMBL" id="KR029610">
    <property type="protein sequence ID" value="AKH48821.1"/>
    <property type="molecule type" value="Genomic_DNA"/>
</dbReference>
<reference evidence="2" key="2">
    <citation type="submission" date="2015-03" db="EMBL/GenBank/DDBJ databases">
        <authorList>
            <person name="Chow C.-E.T."/>
            <person name="Winget D.M."/>
            <person name="White R.A.III."/>
            <person name="Hallam S.J."/>
            <person name="Suttle C.A."/>
        </authorList>
    </citation>
    <scope>NUCLEOTIDE SEQUENCE</scope>
    <source>
        <strain evidence="2">Oxic3_4</strain>
    </source>
</reference>
<reference evidence="2" key="1">
    <citation type="journal article" date="2015" name="Front. Microbiol.">
        <title>Combining genomic sequencing methods to explore viral diversity and reveal potential virus-host interactions.</title>
        <authorList>
            <person name="Chow C.E."/>
            <person name="Winget D.M."/>
            <person name="White R.A.III."/>
            <person name="Hallam S.J."/>
            <person name="Suttle C.A."/>
        </authorList>
    </citation>
    <scope>NUCLEOTIDE SEQUENCE</scope>
    <source>
        <strain evidence="2">Oxic3_4</strain>
    </source>
</reference>
<feature type="compositionally biased region" description="Polar residues" evidence="1">
    <location>
        <begin position="37"/>
        <end position="52"/>
    </location>
</feature>
<organism evidence="2">
    <name type="scientific">uncultured marine virus</name>
    <dbReference type="NCBI Taxonomy" id="186617"/>
    <lineage>
        <taxon>Viruses</taxon>
        <taxon>environmental samples</taxon>
    </lineage>
</organism>
<evidence type="ECO:0000313" key="2">
    <source>
        <dbReference type="EMBL" id="AKH48821.1"/>
    </source>
</evidence>
<evidence type="ECO:0000256" key="1">
    <source>
        <dbReference type="SAM" id="MobiDB-lite"/>
    </source>
</evidence>
<feature type="compositionally biased region" description="Polar residues" evidence="1">
    <location>
        <begin position="62"/>
        <end position="77"/>
    </location>
</feature>
<feature type="region of interest" description="Disordered" evidence="1">
    <location>
        <begin position="34"/>
        <end position="77"/>
    </location>
</feature>
<protein>
    <submittedName>
        <fullName evidence="2">Uncharacterized protein</fullName>
    </submittedName>
</protein>